<dbReference type="PANTHER" id="PTHR23076">
    <property type="entry name" value="METALLOPROTEASE M41 FTSH"/>
    <property type="match status" value="1"/>
</dbReference>
<keyword evidence="4 14" id="KW-0812">Transmembrane</keyword>
<keyword evidence="6 14" id="KW-0547">Nucleotide-binding</keyword>
<dbReference type="InterPro" id="IPR027417">
    <property type="entry name" value="P-loop_NTPase"/>
</dbReference>
<dbReference type="NCBIfam" id="TIGR01241">
    <property type="entry name" value="FtsH_fam"/>
    <property type="match status" value="1"/>
</dbReference>
<dbReference type="EC" id="3.4.24.-" evidence="14"/>
<dbReference type="InterPro" id="IPR037219">
    <property type="entry name" value="Peptidase_M41-like"/>
</dbReference>
<dbReference type="PROSITE" id="PS00674">
    <property type="entry name" value="AAA"/>
    <property type="match status" value="1"/>
</dbReference>
<evidence type="ECO:0000256" key="1">
    <source>
        <dbReference type="ARBA" id="ARBA00004370"/>
    </source>
</evidence>
<dbReference type="InterPro" id="IPR011546">
    <property type="entry name" value="Pept_M41_FtsH_extracell"/>
</dbReference>
<keyword evidence="10 14" id="KW-1133">Transmembrane helix</keyword>
<dbReference type="SMART" id="SM00382">
    <property type="entry name" value="AAA"/>
    <property type="match status" value="1"/>
</dbReference>
<organism evidence="17 18">
    <name type="scientific">Ideonella dechloratans</name>
    <dbReference type="NCBI Taxonomy" id="36863"/>
    <lineage>
        <taxon>Bacteria</taxon>
        <taxon>Pseudomonadati</taxon>
        <taxon>Pseudomonadota</taxon>
        <taxon>Betaproteobacteria</taxon>
        <taxon>Burkholderiales</taxon>
        <taxon>Sphaerotilaceae</taxon>
        <taxon>Ideonella</taxon>
    </lineage>
</organism>
<sequence>MNQKHTWNLSYWFIAALMLLTLQDLWQSAREVEAVPYSAFEQALADGKIAEVQVTDRQLTGKLKTPQGSKLLLVTNRVEPDIAERLDRYHVPYSRVIESTLLRDLLSWIVPAAVFFGLWFFVFRRFADKAGGGLGGFMSIGKSRAKVYVQTDTGVTFADVAGVDEARAELAEVVEFLKHPADFGRLGAHVPKGVLLVGPPGTGKTLLARAVAGEAAVPFFSISGSEFVEMFVGVGAARVRDLFEQARAQAPAIIFIDELDALGRARGAFPGLGGHDEKEQTLNQLLVEMDGFDAKTGLIILAATNRPEILDPALLRAGRFDRQVLVDRPDKKGRLDILKVHVRKVTLAPDLKLDEVAALTPGFSGADLANLVNEAALVATRRRASQVTLDDFTAAVERIVAGLEKRNRLLNPKERQTVAVHEMGHTLVALAQPGTDPVHKVSIIPRGIGSLGYTIQRPTEDRYLMTKAELERKMAVLLGGRAAEMLVFGELSTGASDDLAKATDLAREMVMRYGMDAELGFVAYESPRNRMLEGGEGAVPEAAAAHVSEQTQERIDQSIRALVMGAFDRATALLTTHRAILDQGAAELLQHETLDEPALRRLTAGLTPTAA</sequence>
<dbReference type="AlphaFoldDB" id="A0A643FG03"/>
<dbReference type="GO" id="GO:0005886">
    <property type="term" value="C:plasma membrane"/>
    <property type="evidence" value="ECO:0007669"/>
    <property type="project" value="UniProtKB-SubCell"/>
</dbReference>
<evidence type="ECO:0000256" key="13">
    <source>
        <dbReference type="ARBA" id="ARBA00061570"/>
    </source>
</evidence>
<evidence type="ECO:0000256" key="14">
    <source>
        <dbReference type="HAMAP-Rule" id="MF_01458"/>
    </source>
</evidence>
<feature type="transmembrane region" description="Helical" evidence="14">
    <location>
        <begin position="105"/>
        <end position="123"/>
    </location>
</feature>
<feature type="domain" description="AAA+ ATPase" evidence="16">
    <location>
        <begin position="190"/>
        <end position="330"/>
    </location>
</feature>
<dbReference type="SUPFAM" id="SSF52540">
    <property type="entry name" value="P-loop containing nucleoside triphosphate hydrolases"/>
    <property type="match status" value="1"/>
</dbReference>
<comment type="similarity">
    <text evidence="2 14">In the C-terminal section; belongs to the peptidase M41 family.</text>
</comment>
<dbReference type="InterPro" id="IPR003960">
    <property type="entry name" value="ATPase_AAA_CS"/>
</dbReference>
<dbReference type="FunFam" id="3.40.50.300:FF:000001">
    <property type="entry name" value="ATP-dependent zinc metalloprotease FtsH"/>
    <property type="match status" value="1"/>
</dbReference>
<keyword evidence="5 14" id="KW-0479">Metal-binding</keyword>
<keyword evidence="18" id="KW-1185">Reference proteome</keyword>
<dbReference type="Pfam" id="PF17862">
    <property type="entry name" value="AAA_lid_3"/>
    <property type="match status" value="1"/>
</dbReference>
<feature type="binding site" evidence="14">
    <location>
        <position position="421"/>
    </location>
    <ligand>
        <name>Zn(2+)</name>
        <dbReference type="ChEBI" id="CHEBI:29105"/>
        <note>catalytic</note>
    </ligand>
</feature>
<evidence type="ECO:0000256" key="7">
    <source>
        <dbReference type="ARBA" id="ARBA00022801"/>
    </source>
</evidence>
<dbReference type="Gene3D" id="3.40.50.300">
    <property type="entry name" value="P-loop containing nucleotide triphosphate hydrolases"/>
    <property type="match status" value="1"/>
</dbReference>
<evidence type="ECO:0000256" key="9">
    <source>
        <dbReference type="ARBA" id="ARBA00022840"/>
    </source>
</evidence>
<feature type="binding site" evidence="14">
    <location>
        <position position="425"/>
    </location>
    <ligand>
        <name>Zn(2+)</name>
        <dbReference type="ChEBI" id="CHEBI:29105"/>
        <note>catalytic</note>
    </ligand>
</feature>
<evidence type="ECO:0000256" key="15">
    <source>
        <dbReference type="RuleBase" id="RU003651"/>
    </source>
</evidence>
<dbReference type="Pfam" id="PF06480">
    <property type="entry name" value="FtsH_ext"/>
    <property type="match status" value="1"/>
</dbReference>
<keyword evidence="8 14" id="KW-0862">Zinc</keyword>
<dbReference type="HAMAP" id="MF_01458">
    <property type="entry name" value="FtsH"/>
    <property type="match status" value="1"/>
</dbReference>
<evidence type="ECO:0000256" key="10">
    <source>
        <dbReference type="ARBA" id="ARBA00022989"/>
    </source>
</evidence>
<evidence type="ECO:0000256" key="6">
    <source>
        <dbReference type="ARBA" id="ARBA00022741"/>
    </source>
</evidence>
<evidence type="ECO:0000256" key="11">
    <source>
        <dbReference type="ARBA" id="ARBA00023049"/>
    </source>
</evidence>
<dbReference type="Gene3D" id="1.10.8.60">
    <property type="match status" value="1"/>
</dbReference>
<dbReference type="Proteomes" id="UP000430120">
    <property type="component" value="Unassembled WGS sequence"/>
</dbReference>
<evidence type="ECO:0000256" key="8">
    <source>
        <dbReference type="ARBA" id="ARBA00022833"/>
    </source>
</evidence>
<keyword evidence="9 14" id="KW-0067">ATP-binding</keyword>
<dbReference type="Gene3D" id="1.20.58.760">
    <property type="entry name" value="Peptidase M41"/>
    <property type="match status" value="1"/>
</dbReference>
<dbReference type="PANTHER" id="PTHR23076:SF113">
    <property type="entry name" value="ATP-DEPENDENT ZINC METALLOPROTEASE FTSH 1, CHLOROPLASTIC-RELATED"/>
    <property type="match status" value="1"/>
</dbReference>
<comment type="similarity">
    <text evidence="13 14">In the central section; belongs to the AAA ATPase family.</text>
</comment>
<dbReference type="GO" id="GO:0005524">
    <property type="term" value="F:ATP binding"/>
    <property type="evidence" value="ECO:0007669"/>
    <property type="project" value="UniProtKB-UniRule"/>
</dbReference>
<keyword evidence="12 14" id="KW-0472">Membrane</keyword>
<dbReference type="FunFam" id="1.20.58.760:FF:000001">
    <property type="entry name" value="ATP-dependent zinc metalloprotease FtsH"/>
    <property type="match status" value="1"/>
</dbReference>
<dbReference type="FunFam" id="1.10.8.60:FF:000001">
    <property type="entry name" value="ATP-dependent zinc metalloprotease FtsH"/>
    <property type="match status" value="1"/>
</dbReference>
<comment type="caution">
    <text evidence="17">The sequence shown here is derived from an EMBL/GenBank/DDBJ whole genome shotgun (WGS) entry which is preliminary data.</text>
</comment>
<dbReference type="SUPFAM" id="SSF140990">
    <property type="entry name" value="FtsH protease domain-like"/>
    <property type="match status" value="1"/>
</dbReference>
<keyword evidence="14" id="KW-1003">Cell membrane</keyword>
<dbReference type="GO" id="GO:0008270">
    <property type="term" value="F:zinc ion binding"/>
    <property type="evidence" value="ECO:0007669"/>
    <property type="project" value="UniProtKB-UniRule"/>
</dbReference>
<keyword evidence="7 14" id="KW-0378">Hydrolase</keyword>
<dbReference type="InterPro" id="IPR003593">
    <property type="entry name" value="AAA+_ATPase"/>
</dbReference>
<comment type="caution">
    <text evidence="14">Lacks conserved residue(s) required for the propagation of feature annotation.</text>
</comment>
<dbReference type="GO" id="GO:0004222">
    <property type="term" value="F:metalloendopeptidase activity"/>
    <property type="evidence" value="ECO:0007669"/>
    <property type="project" value="InterPro"/>
</dbReference>
<name>A0A643FG03_IDEDE</name>
<dbReference type="GO" id="GO:0004176">
    <property type="term" value="F:ATP-dependent peptidase activity"/>
    <property type="evidence" value="ECO:0007669"/>
    <property type="project" value="InterPro"/>
</dbReference>
<dbReference type="InterPro" id="IPR005936">
    <property type="entry name" value="FtsH"/>
</dbReference>
<accession>A0A643FG03</accession>
<evidence type="ECO:0000256" key="3">
    <source>
        <dbReference type="ARBA" id="ARBA00022670"/>
    </source>
</evidence>
<proteinExistence type="inferred from homology"/>
<evidence type="ECO:0000256" key="12">
    <source>
        <dbReference type="ARBA" id="ARBA00023136"/>
    </source>
</evidence>
<dbReference type="GO" id="GO:0006508">
    <property type="term" value="P:proteolysis"/>
    <property type="evidence" value="ECO:0007669"/>
    <property type="project" value="UniProtKB-KW"/>
</dbReference>
<evidence type="ECO:0000256" key="2">
    <source>
        <dbReference type="ARBA" id="ARBA00010044"/>
    </source>
</evidence>
<dbReference type="InterPro" id="IPR000642">
    <property type="entry name" value="Peptidase_M41"/>
</dbReference>
<dbReference type="OrthoDB" id="9809379at2"/>
<dbReference type="InterPro" id="IPR041569">
    <property type="entry name" value="AAA_lid_3"/>
</dbReference>
<comment type="cofactor">
    <cofactor evidence="14">
        <name>Zn(2+)</name>
        <dbReference type="ChEBI" id="CHEBI:29105"/>
    </cofactor>
    <text evidence="14">Binds 1 zinc ion per subunit.</text>
</comment>
<evidence type="ECO:0000313" key="18">
    <source>
        <dbReference type="Proteomes" id="UP000430120"/>
    </source>
</evidence>
<feature type="binding site" evidence="14">
    <location>
        <begin position="198"/>
        <end position="205"/>
    </location>
    <ligand>
        <name>ATP</name>
        <dbReference type="ChEBI" id="CHEBI:30616"/>
    </ligand>
</feature>
<keyword evidence="11 14" id="KW-0482">Metalloprotease</keyword>
<comment type="subcellular location">
    <subcellularLocation>
        <location evidence="14">Cell membrane</location>
        <topology evidence="14">Multi-pass membrane protein</topology>
        <orientation evidence="14">Cytoplasmic side</orientation>
    </subcellularLocation>
    <subcellularLocation>
        <location evidence="1">Membrane</location>
    </subcellularLocation>
</comment>
<comment type="function">
    <text evidence="14">Acts as a processive, ATP-dependent zinc metallopeptidase for both cytoplasmic and membrane proteins. Plays a role in the quality control of integral membrane proteins.</text>
</comment>
<dbReference type="GO" id="GO:0016887">
    <property type="term" value="F:ATP hydrolysis activity"/>
    <property type="evidence" value="ECO:0007669"/>
    <property type="project" value="UniProtKB-UniRule"/>
</dbReference>
<evidence type="ECO:0000256" key="5">
    <source>
        <dbReference type="ARBA" id="ARBA00022723"/>
    </source>
</evidence>
<evidence type="ECO:0000259" key="16">
    <source>
        <dbReference type="SMART" id="SM00382"/>
    </source>
</evidence>
<evidence type="ECO:0000313" key="17">
    <source>
        <dbReference type="EMBL" id="KAB0584288.1"/>
    </source>
</evidence>
<comment type="similarity">
    <text evidence="15">Belongs to the AAA ATPase family.</text>
</comment>
<dbReference type="Pfam" id="PF00004">
    <property type="entry name" value="AAA"/>
    <property type="match status" value="1"/>
</dbReference>
<evidence type="ECO:0000256" key="4">
    <source>
        <dbReference type="ARBA" id="ARBA00022692"/>
    </source>
</evidence>
<dbReference type="InterPro" id="IPR003959">
    <property type="entry name" value="ATPase_AAA_core"/>
</dbReference>
<feature type="binding site" evidence="14">
    <location>
        <position position="498"/>
    </location>
    <ligand>
        <name>Zn(2+)</name>
        <dbReference type="ChEBI" id="CHEBI:29105"/>
        <note>catalytic</note>
    </ligand>
</feature>
<dbReference type="CDD" id="cd19501">
    <property type="entry name" value="RecA-like_FtsH"/>
    <property type="match status" value="1"/>
</dbReference>
<gene>
    <name evidence="17" type="primary">hflB</name>
    <name evidence="14" type="synonym">ftsH</name>
    <name evidence="17" type="ORF">F7Q92_04440</name>
</gene>
<comment type="subunit">
    <text evidence="14">Homohexamer.</text>
</comment>
<dbReference type="Pfam" id="PF01434">
    <property type="entry name" value="Peptidase_M41"/>
    <property type="match status" value="1"/>
</dbReference>
<feature type="active site" evidence="14">
    <location>
        <position position="422"/>
    </location>
</feature>
<dbReference type="EMBL" id="VZPB01000007">
    <property type="protein sequence ID" value="KAB0584288.1"/>
    <property type="molecule type" value="Genomic_DNA"/>
</dbReference>
<keyword evidence="3 14" id="KW-0645">Protease</keyword>
<dbReference type="GO" id="GO:0030163">
    <property type="term" value="P:protein catabolic process"/>
    <property type="evidence" value="ECO:0007669"/>
    <property type="project" value="UniProtKB-UniRule"/>
</dbReference>
<reference evidence="17 18" key="1">
    <citation type="submission" date="2019-09" db="EMBL/GenBank/DDBJ databases">
        <title>Draft genome sequences of 48 bacterial type strains from the CCUG.</title>
        <authorList>
            <person name="Tunovic T."/>
            <person name="Pineiro-Iglesias B."/>
            <person name="Unosson C."/>
            <person name="Inganas E."/>
            <person name="Ohlen M."/>
            <person name="Cardew S."/>
            <person name="Jensie-Markopoulos S."/>
            <person name="Salva-Serra F."/>
            <person name="Jaen-Luchoro D."/>
            <person name="Karlsson R."/>
            <person name="Svensson-Stadler L."/>
            <person name="Chun J."/>
            <person name="Moore E."/>
        </authorList>
    </citation>
    <scope>NUCLEOTIDE SEQUENCE [LARGE SCALE GENOMIC DNA]</scope>
    <source>
        <strain evidence="17 18">CCUG 30977</strain>
    </source>
</reference>
<protein>
    <recommendedName>
        <fullName evidence="14">ATP-dependent zinc metalloprotease FtsH</fullName>
        <ecNumber evidence="14">3.4.24.-</ecNumber>
    </recommendedName>
</protein>